<proteinExistence type="predicted"/>
<dbReference type="InterPro" id="IPR028087">
    <property type="entry name" value="Tad_N"/>
</dbReference>
<evidence type="ECO:0000313" key="3">
    <source>
        <dbReference type="EMBL" id="NKI17146.1"/>
    </source>
</evidence>
<sequence length="696" mass="72417">MTRQIVVPAKEGPSKQRGAIAIMSAFLLSALLAFFVVTIDTGRLFYEKRQTQKLADLAALETALLYCRDQTLTESERRAIALEVLAPERNNFPGGDEDITVELGRVETQTAEDGSKSKTFVVDENGFGVRVTLNKVVTASIFALVRPGIPSTINLKPAGVAQACQPTASLSIRSSMASVDLSRSSLLNDQLGALLGNPLGVSVAGWNGLVSGTVNLRDLLDNLADTLGLPSGEYETAMTTSIPVDELLEAIADVAGEAGFADAATALDDIAAAVPGGVTDLTLRDLVVVQIGAPNTAFDTNLQAMQLVQGIIQNVAAASGTSPEIDENLLGLANVSIRTKILEPPILANTGNPAHAAEDPNGNDAIYVRTAQLRTFAAIDLPISGAALSALEGLINNPLLGTLSSALSTLSGASPPSSADDLCPLGITSPCTTESDVLDVKFIENPRLDILVQGGAGDARVTNHSCNSSGTERELNTSVRSSAAQVMAGEFGSTTDDAADNAFGDDEPDPAILPLIDIGSVRVRKTCVLLVACTTEYRRADGSWTTDAAQAERTAYSGGGIGARMTGNYLAGQGSLDYSNSSGDEFLPEISDVLSDDAYQSVYSNSISDGVEDSLLGLELVFYDPTTESTLATVSDAMGAAASTLTSTMNATINATLEPVVNALFDQIHESLGVSLAEVEVGGSMTCQSDKVELVM</sequence>
<keyword evidence="1" id="KW-0812">Transmembrane</keyword>
<name>A0ABX1GDZ8_9GAMM</name>
<gene>
    <name evidence="3" type="ORF">HCU74_06885</name>
</gene>
<comment type="caution">
    <text evidence="3">The sequence shown here is derived from an EMBL/GenBank/DDBJ whole genome shotgun (WGS) entry which is preliminary data.</text>
</comment>
<organism evidence="3 4">
    <name type="scientific">Spongiibacter thalassae</name>
    <dbReference type="NCBI Taxonomy" id="2721624"/>
    <lineage>
        <taxon>Bacteria</taxon>
        <taxon>Pseudomonadati</taxon>
        <taxon>Pseudomonadota</taxon>
        <taxon>Gammaproteobacteria</taxon>
        <taxon>Cellvibrionales</taxon>
        <taxon>Spongiibacteraceae</taxon>
        <taxon>Spongiibacter</taxon>
    </lineage>
</organism>
<reference evidence="3 4" key="1">
    <citation type="submission" date="2020-04" db="EMBL/GenBank/DDBJ databases">
        <authorList>
            <person name="Yoon J."/>
        </authorList>
    </citation>
    <scope>NUCLEOTIDE SEQUENCE [LARGE SCALE GENOMIC DNA]</scope>
    <source>
        <strain evidence="3 4">KMU-166</strain>
    </source>
</reference>
<evidence type="ECO:0000259" key="2">
    <source>
        <dbReference type="Pfam" id="PF13400"/>
    </source>
</evidence>
<dbReference type="EMBL" id="JAAWWK010000002">
    <property type="protein sequence ID" value="NKI17146.1"/>
    <property type="molecule type" value="Genomic_DNA"/>
</dbReference>
<accession>A0ABX1GDZ8</accession>
<dbReference type="RefSeq" id="WP_168449669.1">
    <property type="nucleotide sequence ID" value="NZ_JAAWWK010000002.1"/>
</dbReference>
<keyword evidence="4" id="KW-1185">Reference proteome</keyword>
<keyword evidence="1" id="KW-1133">Transmembrane helix</keyword>
<evidence type="ECO:0000256" key="1">
    <source>
        <dbReference type="SAM" id="Phobius"/>
    </source>
</evidence>
<dbReference type="Pfam" id="PF13400">
    <property type="entry name" value="Tad"/>
    <property type="match status" value="1"/>
</dbReference>
<feature type="transmembrane region" description="Helical" evidence="1">
    <location>
        <begin position="20"/>
        <end position="39"/>
    </location>
</feature>
<keyword evidence="1" id="KW-0472">Membrane</keyword>
<feature type="domain" description="Putative Flp pilus-assembly TadG-like N-terminal" evidence="2">
    <location>
        <begin position="18"/>
        <end position="61"/>
    </location>
</feature>
<dbReference type="Proteomes" id="UP000765845">
    <property type="component" value="Unassembled WGS sequence"/>
</dbReference>
<protein>
    <recommendedName>
        <fullName evidence="2">Putative Flp pilus-assembly TadG-like N-terminal domain-containing protein</fullName>
    </recommendedName>
</protein>
<evidence type="ECO:0000313" key="4">
    <source>
        <dbReference type="Proteomes" id="UP000765845"/>
    </source>
</evidence>